<reference evidence="7 8" key="1">
    <citation type="journal article" date="2018" name="PLoS ONE">
        <title>The draft genome of Kipferlia bialata reveals reductive genome evolution in fornicate parasites.</title>
        <authorList>
            <person name="Tanifuji G."/>
            <person name="Takabayashi S."/>
            <person name="Kume K."/>
            <person name="Takagi M."/>
            <person name="Nakayama T."/>
            <person name="Kamikawa R."/>
            <person name="Inagaki Y."/>
            <person name="Hashimoto T."/>
        </authorList>
    </citation>
    <scope>NUCLEOTIDE SEQUENCE [LARGE SCALE GENOMIC DNA]</scope>
    <source>
        <strain evidence="7">NY0173</strain>
    </source>
</reference>
<feature type="region of interest" description="Disordered" evidence="5">
    <location>
        <begin position="326"/>
        <end position="379"/>
    </location>
</feature>
<keyword evidence="8" id="KW-1185">Reference proteome</keyword>
<dbReference type="Gene3D" id="1.20.1280.290">
    <property type="match status" value="2"/>
</dbReference>
<sequence length="379" mass="41703">VGDIKYLFSFVCGLASVGLWIFAQFPQLLKNYRLKRVDSLSYSFLVFWITGDLANIVGALLTHALPTQIVSGVYFCLMDTTLLLQFMRYRERGEYTKMRSNSLVAREDNASMAIVKELRSEVQQGEDMDVRLVLHPLALYALVALSLLSHTLGALASSPSLFGEDAGDNSMNTLSLSEEAALGWDFWVGWGLGWVSALFYMAGRVSQIIKNYKEKSPETLSIGMFVIAVLGNATYSLSIAFTVTCWDDIWPQIPWVLGSAGVMCLDFTIAVQWVVYTRRNKEALPADVVCEGVEDSEPSAALDTERARDRAESVLLGTEADFALPTEMNTPTPTVGQVLRVGSDQDESPYVTKRVSTLGTSYQTTQSSEGEGVLGDDDV</sequence>
<evidence type="ECO:0000313" key="7">
    <source>
        <dbReference type="EMBL" id="GIQ85071.1"/>
    </source>
</evidence>
<dbReference type="GO" id="GO:0098852">
    <property type="term" value="C:lytic vacuole membrane"/>
    <property type="evidence" value="ECO:0007669"/>
    <property type="project" value="UniProtKB-ARBA"/>
</dbReference>
<keyword evidence="2 6" id="KW-0812">Transmembrane</keyword>
<feature type="non-terminal residue" evidence="7">
    <location>
        <position position="1"/>
    </location>
</feature>
<dbReference type="OrthoDB" id="8048523at2759"/>
<feature type="transmembrane region" description="Helical" evidence="6">
    <location>
        <begin position="255"/>
        <end position="276"/>
    </location>
</feature>
<evidence type="ECO:0000256" key="2">
    <source>
        <dbReference type="ARBA" id="ARBA00022692"/>
    </source>
</evidence>
<gene>
    <name evidence="7" type="ORF">KIPB_006685</name>
</gene>
<dbReference type="Pfam" id="PF04193">
    <property type="entry name" value="PQ-loop"/>
    <property type="match status" value="2"/>
</dbReference>
<feature type="transmembrane region" description="Helical" evidence="6">
    <location>
        <begin position="44"/>
        <end position="65"/>
    </location>
</feature>
<comment type="subcellular location">
    <subcellularLocation>
        <location evidence="1">Membrane</location>
        <topology evidence="1">Multi-pass membrane protein</topology>
    </subcellularLocation>
</comment>
<dbReference type="Proteomes" id="UP000265618">
    <property type="component" value="Unassembled WGS sequence"/>
</dbReference>
<feature type="compositionally biased region" description="Polar residues" evidence="5">
    <location>
        <begin position="354"/>
        <end position="369"/>
    </location>
</feature>
<dbReference type="GO" id="GO:0015174">
    <property type="term" value="F:basic amino acid transmembrane transporter activity"/>
    <property type="evidence" value="ECO:0007669"/>
    <property type="project" value="TreeGrafter"/>
</dbReference>
<name>A0A9K3CZ88_9EUKA</name>
<organism evidence="7 8">
    <name type="scientific">Kipferlia bialata</name>
    <dbReference type="NCBI Taxonomy" id="797122"/>
    <lineage>
        <taxon>Eukaryota</taxon>
        <taxon>Metamonada</taxon>
        <taxon>Carpediemonas-like organisms</taxon>
        <taxon>Kipferlia</taxon>
    </lineage>
</organism>
<dbReference type="InterPro" id="IPR051415">
    <property type="entry name" value="LAAT-1"/>
</dbReference>
<dbReference type="SMART" id="SM00679">
    <property type="entry name" value="CTNS"/>
    <property type="match status" value="2"/>
</dbReference>
<evidence type="ECO:0000313" key="8">
    <source>
        <dbReference type="Proteomes" id="UP000265618"/>
    </source>
</evidence>
<evidence type="ECO:0000256" key="3">
    <source>
        <dbReference type="ARBA" id="ARBA00022989"/>
    </source>
</evidence>
<comment type="caution">
    <text evidence="7">The sequence shown here is derived from an EMBL/GenBank/DDBJ whole genome shotgun (WGS) entry which is preliminary data.</text>
</comment>
<dbReference type="AlphaFoldDB" id="A0A9K3CZ88"/>
<evidence type="ECO:0000256" key="6">
    <source>
        <dbReference type="SAM" id="Phobius"/>
    </source>
</evidence>
<dbReference type="PANTHER" id="PTHR16201:SF34">
    <property type="entry name" value="LYSOSOMAL AMINO ACID TRANSPORTER 1"/>
    <property type="match status" value="1"/>
</dbReference>
<dbReference type="PANTHER" id="PTHR16201">
    <property type="entry name" value="SEVEN TRANSMEMBRANE PROTEIN 1-RELATED"/>
    <property type="match status" value="1"/>
</dbReference>
<accession>A0A9K3CZ88</accession>
<dbReference type="InterPro" id="IPR006603">
    <property type="entry name" value="PQ-loop_rpt"/>
</dbReference>
<feature type="transmembrane region" description="Helical" evidence="6">
    <location>
        <begin position="182"/>
        <end position="201"/>
    </location>
</feature>
<feature type="transmembrane region" description="Helical" evidence="6">
    <location>
        <begin position="222"/>
        <end position="243"/>
    </location>
</feature>
<feature type="transmembrane region" description="Helical" evidence="6">
    <location>
        <begin position="6"/>
        <end position="23"/>
    </location>
</feature>
<evidence type="ECO:0000256" key="4">
    <source>
        <dbReference type="ARBA" id="ARBA00023136"/>
    </source>
</evidence>
<keyword evidence="3 6" id="KW-1133">Transmembrane helix</keyword>
<keyword evidence="4 6" id="KW-0472">Membrane</keyword>
<protein>
    <submittedName>
        <fullName evidence="7">Uncharacterized protein</fullName>
    </submittedName>
</protein>
<evidence type="ECO:0000256" key="1">
    <source>
        <dbReference type="ARBA" id="ARBA00004141"/>
    </source>
</evidence>
<evidence type="ECO:0000256" key="5">
    <source>
        <dbReference type="SAM" id="MobiDB-lite"/>
    </source>
</evidence>
<dbReference type="EMBL" id="BDIP01001753">
    <property type="protein sequence ID" value="GIQ85071.1"/>
    <property type="molecule type" value="Genomic_DNA"/>
</dbReference>
<proteinExistence type="predicted"/>
<feature type="transmembrane region" description="Helical" evidence="6">
    <location>
        <begin position="137"/>
        <end position="162"/>
    </location>
</feature>
<dbReference type="FunFam" id="1.20.1280.290:FF:000009">
    <property type="entry name" value="PQ loop repeat family protein"/>
    <property type="match status" value="1"/>
</dbReference>